<dbReference type="SMART" id="SM00179">
    <property type="entry name" value="EGF_CA"/>
    <property type="match status" value="1"/>
</dbReference>
<dbReference type="SUPFAM" id="SSF57196">
    <property type="entry name" value="EGF/Laminin"/>
    <property type="match status" value="1"/>
</dbReference>
<dbReference type="CDD" id="cd00055">
    <property type="entry name" value="EGF_Lam"/>
    <property type="match status" value="1"/>
</dbReference>
<dbReference type="Pfam" id="PF13947">
    <property type="entry name" value="GUB_WAK_bind"/>
    <property type="match status" value="1"/>
</dbReference>
<evidence type="ECO:0000256" key="5">
    <source>
        <dbReference type="ARBA" id="ARBA00022692"/>
    </source>
</evidence>
<evidence type="ECO:0000256" key="15">
    <source>
        <dbReference type="PROSITE-ProRule" id="PRU00076"/>
    </source>
</evidence>
<keyword evidence="6" id="KW-0732">Signal</keyword>
<dbReference type="PANTHER" id="PTHR27005">
    <property type="entry name" value="WALL-ASSOCIATED RECEPTOR KINASE-LIKE 21"/>
    <property type="match status" value="1"/>
</dbReference>
<evidence type="ECO:0000256" key="17">
    <source>
        <dbReference type="SAM" id="Phobius"/>
    </source>
</evidence>
<dbReference type="Gene3D" id="2.10.25.10">
    <property type="entry name" value="Laminin"/>
    <property type="match status" value="1"/>
</dbReference>
<dbReference type="Pfam" id="PF07714">
    <property type="entry name" value="PK_Tyr_Ser-Thr"/>
    <property type="match status" value="1"/>
</dbReference>
<feature type="domain" description="EGF-like" evidence="19">
    <location>
        <begin position="276"/>
        <end position="313"/>
    </location>
</feature>
<dbReference type="PROSITE" id="PS01187">
    <property type="entry name" value="EGF_CA"/>
    <property type="match status" value="1"/>
</dbReference>
<keyword evidence="13" id="KW-1015">Disulfide bond</keyword>
<dbReference type="SUPFAM" id="SSF56112">
    <property type="entry name" value="Protein kinase-like (PK-like)"/>
    <property type="match status" value="1"/>
</dbReference>
<evidence type="ECO:0000256" key="12">
    <source>
        <dbReference type="ARBA" id="ARBA00023136"/>
    </source>
</evidence>
<comment type="subcellular location">
    <subcellularLocation>
        <location evidence="1">Membrane</location>
        <topology evidence="1">Single-pass type I membrane protein</topology>
    </subcellularLocation>
</comment>
<dbReference type="GO" id="GO:0007166">
    <property type="term" value="P:cell surface receptor signaling pathway"/>
    <property type="evidence" value="ECO:0007669"/>
    <property type="project" value="InterPro"/>
</dbReference>
<dbReference type="InterPro" id="IPR018097">
    <property type="entry name" value="EGF_Ca-bd_CS"/>
</dbReference>
<proteinExistence type="predicted"/>
<dbReference type="InterPro" id="IPR045274">
    <property type="entry name" value="WAK-like"/>
</dbReference>
<evidence type="ECO:0000259" key="18">
    <source>
        <dbReference type="PROSITE" id="PS50011"/>
    </source>
</evidence>
<evidence type="ECO:0000256" key="10">
    <source>
        <dbReference type="ARBA" id="ARBA00022840"/>
    </source>
</evidence>
<dbReference type="AlphaFoldDB" id="A0AAD8QNT9"/>
<evidence type="ECO:0000256" key="13">
    <source>
        <dbReference type="ARBA" id="ARBA00023157"/>
    </source>
</evidence>
<dbReference type="InterPro" id="IPR011009">
    <property type="entry name" value="Kinase-like_dom_sf"/>
</dbReference>
<dbReference type="InterPro" id="IPR025287">
    <property type="entry name" value="WAK_GUB"/>
</dbReference>
<feature type="transmembrane region" description="Helical" evidence="17">
    <location>
        <begin position="327"/>
        <end position="352"/>
    </location>
</feature>
<evidence type="ECO:0000256" key="3">
    <source>
        <dbReference type="ARBA" id="ARBA00022536"/>
    </source>
</evidence>
<keyword evidence="5 17" id="KW-0812">Transmembrane</keyword>
<evidence type="ECO:0000256" key="11">
    <source>
        <dbReference type="ARBA" id="ARBA00022989"/>
    </source>
</evidence>
<dbReference type="SUPFAM" id="SSF57184">
    <property type="entry name" value="Growth factor receptor domain"/>
    <property type="match status" value="1"/>
</dbReference>
<comment type="caution">
    <text evidence="15">Lacks conserved residue(s) required for the propagation of feature annotation.</text>
</comment>
<dbReference type="InterPro" id="IPR008271">
    <property type="entry name" value="Ser/Thr_kinase_AS"/>
</dbReference>
<sequence>MPWLQRRCFSSCGNISIPYPFGIEPGCYHDGFNLTCDYSFRHPKLFIGDGTVEVLEISIPNSTVCINSTNIMPLVDTDGASRPNTSRYHTWGGLREGGLFFVAPDRNKFLVLSCNNIQVILMGEDNSTINACATYCPSLEDSDSQPQLIRYLLLHGECSGLGCCGGGIPKGYTSYHIQLQPSNDSSFDAKSSVYIAEDGSYNISKLMYEPRGVALPALLDWVISNSSCQKHRSVAPACRSSNSFCQNYTSYVYNGYQCRCSAGYHGNPYILDGCQDIDECVHKEAHSCHGTCENMPGTFLCRCPDGTYGNPAVKGGCIKITNFSAGLTIGIVISGVAVLLLALSAPFVTRIVKLRKVKKRRAKLFNQNHGLLLQRLISQKADIGERMLFTLGDIEKATNNFDKSREVGGGGHGVVYKGIVDLHVVAIKKSKIVVQKEIDEFINEVAILSQINHRNVVKLLGCCLEAEVPLLVYEFISNGTLYQHLHVEGPTSLSWDNRLRIALEIARALAYLHSATSVPIFHRDIKSSNILLEESLTAKVSDFGASRYIPIDQTVMTAVQGTFGYLDPMYYYTGRLTDKSDVFSFGVLLVELLTRKKPYVYRSDNDASLVEHFVSSLTKGNLVDIADPQAMEEEDDGELQEVAILAAACTRLEGDSRPTMKEVEMALENLRARKKPSPYNSASKRYDGDQIVAPYKSIEDLLANKEMPIDGAIEESSRQYTIEEEILLSARYPR</sequence>
<dbReference type="EMBL" id="JAUUTY010000007">
    <property type="protein sequence ID" value="KAK1606211.1"/>
    <property type="molecule type" value="Genomic_DNA"/>
</dbReference>
<dbReference type="SMART" id="SM00220">
    <property type="entry name" value="S_TKc"/>
    <property type="match status" value="1"/>
</dbReference>
<dbReference type="Proteomes" id="UP001231189">
    <property type="component" value="Unassembled WGS sequence"/>
</dbReference>
<keyword evidence="12 17" id="KW-0472">Membrane</keyword>
<dbReference type="PROSITE" id="PS00107">
    <property type="entry name" value="PROTEIN_KINASE_ATP"/>
    <property type="match status" value="1"/>
</dbReference>
<keyword evidence="14" id="KW-0325">Glycoprotein</keyword>
<dbReference type="InterPro" id="IPR001881">
    <property type="entry name" value="EGF-like_Ca-bd_dom"/>
</dbReference>
<accession>A0AAD8QNT9</accession>
<dbReference type="PANTHER" id="PTHR27005:SF10">
    <property type="entry name" value="OS08G0501500 PROTEIN"/>
    <property type="match status" value="1"/>
</dbReference>
<name>A0AAD8QNT9_LOLMU</name>
<dbReference type="GO" id="GO:0004674">
    <property type="term" value="F:protein serine/threonine kinase activity"/>
    <property type="evidence" value="ECO:0007669"/>
    <property type="project" value="UniProtKB-KW"/>
</dbReference>
<comment type="caution">
    <text evidence="20">The sequence shown here is derived from an EMBL/GenBank/DDBJ whole genome shotgun (WGS) entry which is preliminary data.</text>
</comment>
<evidence type="ECO:0000256" key="9">
    <source>
        <dbReference type="ARBA" id="ARBA00022777"/>
    </source>
</evidence>
<evidence type="ECO:0000256" key="1">
    <source>
        <dbReference type="ARBA" id="ARBA00004479"/>
    </source>
</evidence>
<evidence type="ECO:0000256" key="7">
    <source>
        <dbReference type="ARBA" id="ARBA00022737"/>
    </source>
</evidence>
<dbReference type="InterPro" id="IPR017441">
    <property type="entry name" value="Protein_kinase_ATP_BS"/>
</dbReference>
<gene>
    <name evidence="20" type="ORF">QYE76_029884</name>
</gene>
<dbReference type="CDD" id="cd00054">
    <property type="entry name" value="EGF_CA"/>
    <property type="match status" value="1"/>
</dbReference>
<keyword evidence="7" id="KW-0677">Repeat</keyword>
<evidence type="ECO:0000256" key="6">
    <source>
        <dbReference type="ARBA" id="ARBA00022729"/>
    </source>
</evidence>
<organism evidence="20 21">
    <name type="scientific">Lolium multiflorum</name>
    <name type="common">Italian ryegrass</name>
    <name type="synonym">Lolium perenne subsp. multiflorum</name>
    <dbReference type="NCBI Taxonomy" id="4521"/>
    <lineage>
        <taxon>Eukaryota</taxon>
        <taxon>Viridiplantae</taxon>
        <taxon>Streptophyta</taxon>
        <taxon>Embryophyta</taxon>
        <taxon>Tracheophyta</taxon>
        <taxon>Spermatophyta</taxon>
        <taxon>Magnoliopsida</taxon>
        <taxon>Liliopsida</taxon>
        <taxon>Poales</taxon>
        <taxon>Poaceae</taxon>
        <taxon>BOP clade</taxon>
        <taxon>Pooideae</taxon>
        <taxon>Poodae</taxon>
        <taxon>Poeae</taxon>
        <taxon>Poeae Chloroplast Group 2 (Poeae type)</taxon>
        <taxon>Loliodinae</taxon>
        <taxon>Loliinae</taxon>
        <taxon>Lolium</taxon>
    </lineage>
</organism>
<dbReference type="GO" id="GO:0030247">
    <property type="term" value="F:polysaccharide binding"/>
    <property type="evidence" value="ECO:0007669"/>
    <property type="project" value="InterPro"/>
</dbReference>
<dbReference type="InterPro" id="IPR000152">
    <property type="entry name" value="EGF-type_Asp/Asn_hydroxyl_site"/>
</dbReference>
<keyword evidence="21" id="KW-1185">Reference proteome</keyword>
<reference evidence="20" key="1">
    <citation type="submission" date="2023-07" db="EMBL/GenBank/DDBJ databases">
        <title>A chromosome-level genome assembly of Lolium multiflorum.</title>
        <authorList>
            <person name="Chen Y."/>
            <person name="Copetti D."/>
            <person name="Kolliker R."/>
            <person name="Studer B."/>
        </authorList>
    </citation>
    <scope>NUCLEOTIDE SEQUENCE</scope>
    <source>
        <strain evidence="20">02402/16</strain>
        <tissue evidence="20">Leaf</tissue>
    </source>
</reference>
<keyword evidence="3 15" id="KW-0245">EGF-like domain</keyword>
<dbReference type="InterPro" id="IPR009030">
    <property type="entry name" value="Growth_fac_rcpt_cys_sf"/>
</dbReference>
<keyword evidence="4" id="KW-0808">Transferase</keyword>
<dbReference type="PROSITE" id="PS50011">
    <property type="entry name" value="PROTEIN_KINASE_DOM"/>
    <property type="match status" value="1"/>
</dbReference>
<feature type="domain" description="Protein kinase" evidence="18">
    <location>
        <begin position="401"/>
        <end position="680"/>
    </location>
</feature>
<dbReference type="GO" id="GO:0005509">
    <property type="term" value="F:calcium ion binding"/>
    <property type="evidence" value="ECO:0007669"/>
    <property type="project" value="InterPro"/>
</dbReference>
<dbReference type="InterPro" id="IPR000719">
    <property type="entry name" value="Prot_kinase_dom"/>
</dbReference>
<dbReference type="InterPro" id="IPR000742">
    <property type="entry name" value="EGF"/>
</dbReference>
<evidence type="ECO:0000259" key="19">
    <source>
        <dbReference type="PROSITE" id="PS50026"/>
    </source>
</evidence>
<dbReference type="Gene3D" id="3.30.200.20">
    <property type="entry name" value="Phosphorylase Kinase, domain 1"/>
    <property type="match status" value="1"/>
</dbReference>
<dbReference type="FunFam" id="1.10.510.10:FF:000084">
    <property type="entry name" value="Wall-associated receptor kinase 2"/>
    <property type="match status" value="1"/>
</dbReference>
<keyword evidence="9" id="KW-0418">Kinase</keyword>
<evidence type="ECO:0000313" key="20">
    <source>
        <dbReference type="EMBL" id="KAK1606211.1"/>
    </source>
</evidence>
<dbReference type="GO" id="GO:0005886">
    <property type="term" value="C:plasma membrane"/>
    <property type="evidence" value="ECO:0007669"/>
    <property type="project" value="TreeGrafter"/>
</dbReference>
<evidence type="ECO:0000256" key="8">
    <source>
        <dbReference type="ARBA" id="ARBA00022741"/>
    </source>
</evidence>
<dbReference type="FunFam" id="3.30.200.20:FF:000043">
    <property type="entry name" value="Wall-associated receptor kinase 2"/>
    <property type="match status" value="1"/>
</dbReference>
<dbReference type="GO" id="GO:0005524">
    <property type="term" value="F:ATP binding"/>
    <property type="evidence" value="ECO:0007669"/>
    <property type="project" value="UniProtKB-UniRule"/>
</dbReference>
<dbReference type="InterPro" id="IPR002049">
    <property type="entry name" value="LE_dom"/>
</dbReference>
<dbReference type="Gene3D" id="1.10.510.10">
    <property type="entry name" value="Transferase(Phosphotransferase) domain 1"/>
    <property type="match status" value="1"/>
</dbReference>
<dbReference type="SMART" id="SM00181">
    <property type="entry name" value="EGF"/>
    <property type="match status" value="2"/>
</dbReference>
<keyword evidence="11 17" id="KW-1133">Transmembrane helix</keyword>
<evidence type="ECO:0000256" key="14">
    <source>
        <dbReference type="ARBA" id="ARBA00023180"/>
    </source>
</evidence>
<dbReference type="PROSITE" id="PS50026">
    <property type="entry name" value="EGF_3"/>
    <property type="match status" value="1"/>
</dbReference>
<keyword evidence="10 16" id="KW-0067">ATP-binding</keyword>
<evidence type="ECO:0000256" key="2">
    <source>
        <dbReference type="ARBA" id="ARBA00022527"/>
    </source>
</evidence>
<dbReference type="PROSITE" id="PS00108">
    <property type="entry name" value="PROTEIN_KINASE_ST"/>
    <property type="match status" value="1"/>
</dbReference>
<evidence type="ECO:0000313" key="21">
    <source>
        <dbReference type="Proteomes" id="UP001231189"/>
    </source>
</evidence>
<keyword evidence="2" id="KW-0723">Serine/threonine-protein kinase</keyword>
<evidence type="ECO:0000256" key="4">
    <source>
        <dbReference type="ARBA" id="ARBA00022679"/>
    </source>
</evidence>
<dbReference type="PROSITE" id="PS00010">
    <property type="entry name" value="ASX_HYDROXYL"/>
    <property type="match status" value="1"/>
</dbReference>
<dbReference type="FunFam" id="2.10.25.10:FF:000355">
    <property type="entry name" value="Wall-associated receptor kinase 3"/>
    <property type="match status" value="1"/>
</dbReference>
<feature type="binding site" evidence="16">
    <location>
        <position position="429"/>
    </location>
    <ligand>
        <name>ATP</name>
        <dbReference type="ChEBI" id="CHEBI:30616"/>
    </ligand>
</feature>
<keyword evidence="8 16" id="KW-0547">Nucleotide-binding</keyword>
<dbReference type="InterPro" id="IPR001245">
    <property type="entry name" value="Ser-Thr/Tyr_kinase_cat_dom"/>
</dbReference>
<evidence type="ECO:0000256" key="16">
    <source>
        <dbReference type="PROSITE-ProRule" id="PRU10141"/>
    </source>
</evidence>
<protein>
    <submittedName>
        <fullName evidence="20">Uncharacterized protein</fullName>
    </submittedName>
</protein>